<dbReference type="InterPro" id="IPR007138">
    <property type="entry name" value="ABM_dom"/>
</dbReference>
<dbReference type="SUPFAM" id="SSF54909">
    <property type="entry name" value="Dimeric alpha+beta barrel"/>
    <property type="match status" value="1"/>
</dbReference>
<gene>
    <name evidence="3" type="ORF">MHA02_13880</name>
</gene>
<keyword evidence="4" id="KW-1185">Reference proteome</keyword>
<organism evidence="3 4">
    <name type="scientific">Methylobacterium haplocladii</name>
    <dbReference type="NCBI Taxonomy" id="1176176"/>
    <lineage>
        <taxon>Bacteria</taxon>
        <taxon>Pseudomonadati</taxon>
        <taxon>Pseudomonadota</taxon>
        <taxon>Alphaproteobacteria</taxon>
        <taxon>Hyphomicrobiales</taxon>
        <taxon>Methylobacteriaceae</taxon>
        <taxon>Methylobacterium</taxon>
    </lineage>
</organism>
<evidence type="ECO:0000256" key="1">
    <source>
        <dbReference type="SAM" id="MobiDB-lite"/>
    </source>
</evidence>
<evidence type="ECO:0000313" key="4">
    <source>
        <dbReference type="Proteomes" id="UP000321258"/>
    </source>
</evidence>
<dbReference type="EMBL" id="BJZT01000013">
    <property type="protein sequence ID" value="GEO99000.1"/>
    <property type="molecule type" value="Genomic_DNA"/>
</dbReference>
<protein>
    <recommendedName>
        <fullName evidence="2">ABM domain-containing protein</fullName>
    </recommendedName>
</protein>
<dbReference type="Proteomes" id="UP000321258">
    <property type="component" value="Unassembled WGS sequence"/>
</dbReference>
<accession>A0A512IMR2</accession>
<feature type="domain" description="ABM" evidence="2">
    <location>
        <begin position="17"/>
        <end position="71"/>
    </location>
</feature>
<feature type="region of interest" description="Disordered" evidence="1">
    <location>
        <begin position="95"/>
        <end position="118"/>
    </location>
</feature>
<evidence type="ECO:0000313" key="3">
    <source>
        <dbReference type="EMBL" id="GEO99000.1"/>
    </source>
</evidence>
<dbReference type="InterPro" id="IPR011008">
    <property type="entry name" value="Dimeric_a/b-barrel"/>
</dbReference>
<reference evidence="3 4" key="1">
    <citation type="submission" date="2019-07" db="EMBL/GenBank/DDBJ databases">
        <title>Whole genome shotgun sequence of Methylobacterium haplocladii NBRC 107714.</title>
        <authorList>
            <person name="Hosoyama A."/>
            <person name="Uohara A."/>
            <person name="Ohji S."/>
            <person name="Ichikawa N."/>
        </authorList>
    </citation>
    <scope>NUCLEOTIDE SEQUENCE [LARGE SCALE GENOMIC DNA]</scope>
    <source>
        <strain evidence="3 4">NBRC 107714</strain>
    </source>
</reference>
<proteinExistence type="predicted"/>
<dbReference type="Pfam" id="PF03992">
    <property type="entry name" value="ABM"/>
    <property type="match status" value="1"/>
</dbReference>
<sequence length="118" mass="13084">MTAVQFVLIIHDVADYDAWKAVFDDAASLRRDAGELSYQVLCDDTDPNRVVHFSQWRSLAEARNFFESERLVEIRAHAGVESPAFLYLNQRASGDLRRSPTSLGVGAGRKQCAVEPGG</sequence>
<dbReference type="Gene3D" id="3.30.70.100">
    <property type="match status" value="1"/>
</dbReference>
<comment type="caution">
    <text evidence="3">The sequence shown here is derived from an EMBL/GenBank/DDBJ whole genome shotgun (WGS) entry which is preliminary data.</text>
</comment>
<name>A0A512IMR2_9HYPH</name>
<dbReference type="AlphaFoldDB" id="A0A512IMR2"/>
<evidence type="ECO:0000259" key="2">
    <source>
        <dbReference type="Pfam" id="PF03992"/>
    </source>
</evidence>